<dbReference type="InterPro" id="IPR032756">
    <property type="entry name" value="DUF4685"/>
</dbReference>
<feature type="domain" description="PDZ" evidence="2">
    <location>
        <begin position="1037"/>
        <end position="1103"/>
    </location>
</feature>
<feature type="compositionally biased region" description="Basic and acidic residues" evidence="1">
    <location>
        <begin position="619"/>
        <end position="633"/>
    </location>
</feature>
<feature type="compositionally biased region" description="Pro residues" evidence="1">
    <location>
        <begin position="46"/>
        <end position="56"/>
    </location>
</feature>
<reference evidence="3 4" key="1">
    <citation type="submission" date="2019-04" db="EMBL/GenBank/DDBJ databases">
        <authorList>
            <consortium name="Wellcome Sanger Institute Data Sharing"/>
        </authorList>
    </citation>
    <scope>NUCLEOTIDE SEQUENCE [LARGE SCALE GENOMIC DNA]</scope>
</reference>
<dbReference type="PROSITE" id="PS50106">
    <property type="entry name" value="PDZ"/>
    <property type="match status" value="1"/>
</dbReference>
<dbReference type="RefSeq" id="XP_018608671.2">
    <property type="nucleotide sequence ID" value="XM_018753155.2"/>
</dbReference>
<feature type="region of interest" description="Disordered" evidence="1">
    <location>
        <begin position="918"/>
        <end position="954"/>
    </location>
</feature>
<dbReference type="GO" id="GO:0007163">
    <property type="term" value="P:establishment or maintenance of cell polarity"/>
    <property type="evidence" value="ECO:0007669"/>
    <property type="project" value="TreeGrafter"/>
</dbReference>
<feature type="region of interest" description="Disordered" evidence="1">
    <location>
        <begin position="1"/>
        <end position="158"/>
    </location>
</feature>
<dbReference type="Pfam" id="PF15737">
    <property type="entry name" value="DUF4685"/>
    <property type="match status" value="1"/>
</dbReference>
<dbReference type="Proteomes" id="UP000694397">
    <property type="component" value="Chromosome 3"/>
</dbReference>
<feature type="region of interest" description="Disordered" evidence="1">
    <location>
        <begin position="415"/>
        <end position="447"/>
    </location>
</feature>
<evidence type="ECO:0000313" key="4">
    <source>
        <dbReference type="Proteomes" id="UP000694397"/>
    </source>
</evidence>
<dbReference type="GeneTree" id="ENSGT00390000013003"/>
<feature type="region of interest" description="Disordered" evidence="1">
    <location>
        <begin position="749"/>
        <end position="827"/>
    </location>
</feature>
<dbReference type="GO" id="GO:0007098">
    <property type="term" value="P:centrosome cycle"/>
    <property type="evidence" value="ECO:0007669"/>
    <property type="project" value="TreeGrafter"/>
</dbReference>
<feature type="compositionally biased region" description="Polar residues" evidence="1">
    <location>
        <begin position="325"/>
        <end position="337"/>
    </location>
</feature>
<feature type="region of interest" description="Disordered" evidence="1">
    <location>
        <begin position="599"/>
        <end position="644"/>
    </location>
</feature>
<dbReference type="InterPro" id="IPR036034">
    <property type="entry name" value="PDZ_sf"/>
</dbReference>
<dbReference type="SUPFAM" id="SSF50156">
    <property type="entry name" value="PDZ domain-like"/>
    <property type="match status" value="1"/>
</dbReference>
<name>A0A8C9SAN3_SCLFO</name>
<feature type="compositionally biased region" description="Basic and acidic residues" evidence="1">
    <location>
        <begin position="762"/>
        <end position="775"/>
    </location>
</feature>
<evidence type="ECO:0000256" key="1">
    <source>
        <dbReference type="SAM" id="MobiDB-lite"/>
    </source>
</evidence>
<feature type="compositionally biased region" description="Polar residues" evidence="1">
    <location>
        <begin position="25"/>
        <end position="40"/>
    </location>
</feature>
<feature type="compositionally biased region" description="Polar residues" evidence="1">
    <location>
        <begin position="608"/>
        <end position="617"/>
    </location>
</feature>
<dbReference type="GeneID" id="108934930"/>
<gene>
    <name evidence="3" type="primary">LOC108934930</name>
</gene>
<sequence length="1125" mass="121381">MDEVAPSRMFPVSEELHRHLDRKSQITLPTTDLSNESATPSALPFWPSPHPQPPSSPGTAVSSLQSKVKAQSQNRTAKRGRDGREPVALGPSHSQHIKRGREKKVSAPLSLPVSSATGKRSGSSDEEVEPQYQVRTYLTDPPQTDGDEQKEEEGAAQSTMGVFALSRGSGEGASLENLFDMYRFQEDEPPSVKPWICPKEHWKAVRPETLLLNASAQLRDGPSGEAPVGTGRQRNVRPAAEQGPRWEQQRSRNSTASHPWRRSQKETGSAGPRGGLWRADSWDSVCSSSSSVSLAERVEMNRGILKHMLNKAWRKGVKEAGALETEQSGNSKEMTQGNGRGLISLNDSDWDSGISLQDSEHTHRSLVSGDELPLSPRLQQAKVLLERARAKTRRCPIKGDHTILPLQSGRTELGDAAAHRSPLPGTESLAAGNLSDSSSGDSACGLRRRRGISPTRVRFQDESEKDAEVRYLERQRRRAVERARDLLGLRPGLSDNPSSTRDCSLAADRPAHNRNLEIRDGSLSKNGCRSEEALARKCHSCGTVLETVPEPHLNPCSPSQPLQTASERKMLPCWVAPSHPHLATDTDYSGKVASVQGMDLSHTESESVSRGQESASAHETLKGKGRGDPRLETGLHVQPEADGGGDDLLVLPETFYPEIRQCGLESVRPPSPCGQSVGVSGYSSVPCAAGGCQMSSSAKTSVQPQAKVTLTSPQPRKSALSHTPRTRSPGQRVKILPSLQYRLIHLDSEDELSNPDPDQQQEESHGQPHQEDSHTDVGCMEDNPSPTELDSQGPRASESTCTRTSTTSRKHPDQGVRRGSTSAPETQAMSLSQWMQGDLSQNNLINCPSAVPTPGHSVEPFCTRPAGRELLSEDSAEPAHLLDPQSKGLMAGSRQRGGKAKLSLRQFFSSITLNGAGKLGKGRSSSMEHLSSSPNPSCASPGPAHKQRGRLKKAPSLQSLRLASPLAHLQKASSVQSLLSPKKKHGTSSSYTPGGHPIGPVYSNGLPRTLSVDDVGSPSGMRSVGRVSQAFSDGTLLLELTRPPHGAFGFLISRGKGRADSGVYVEEISDSSTQKIYAGLLGVGDEILEVNGEKVAGLSLEQVTWLMTQGSTASIRVLRHRRTQN</sequence>
<evidence type="ECO:0000313" key="3">
    <source>
        <dbReference type="Ensembl" id="ENSSFOP00015027858.2"/>
    </source>
</evidence>
<feature type="region of interest" description="Disordered" evidence="1">
    <location>
        <begin position="691"/>
        <end position="734"/>
    </location>
</feature>
<dbReference type="GO" id="GO:0016324">
    <property type="term" value="C:apical plasma membrane"/>
    <property type="evidence" value="ECO:0007669"/>
    <property type="project" value="TreeGrafter"/>
</dbReference>
<feature type="region of interest" description="Disordered" evidence="1">
    <location>
        <begin position="322"/>
        <end position="344"/>
    </location>
</feature>
<dbReference type="OrthoDB" id="10058001at2759"/>
<protein>
    <recommendedName>
        <fullName evidence="2">PDZ domain-containing protein</fullName>
    </recommendedName>
</protein>
<dbReference type="Pfam" id="PF00595">
    <property type="entry name" value="PDZ"/>
    <property type="match status" value="1"/>
</dbReference>
<organism evidence="3 4">
    <name type="scientific">Scleropages formosus</name>
    <name type="common">Asian bonytongue</name>
    <name type="synonym">Osteoglossum formosum</name>
    <dbReference type="NCBI Taxonomy" id="113540"/>
    <lineage>
        <taxon>Eukaryota</taxon>
        <taxon>Metazoa</taxon>
        <taxon>Chordata</taxon>
        <taxon>Craniata</taxon>
        <taxon>Vertebrata</taxon>
        <taxon>Euteleostomi</taxon>
        <taxon>Actinopterygii</taxon>
        <taxon>Neopterygii</taxon>
        <taxon>Teleostei</taxon>
        <taxon>Osteoglossocephala</taxon>
        <taxon>Osteoglossomorpha</taxon>
        <taxon>Osteoglossiformes</taxon>
        <taxon>Osteoglossidae</taxon>
        <taxon>Scleropages</taxon>
    </lineage>
</organism>
<dbReference type="PANTHER" id="PTHR14102:SF12">
    <property type="entry name" value="CDNA SEQUENCE BC034090"/>
    <property type="match status" value="1"/>
</dbReference>
<dbReference type="AlphaFoldDB" id="A0A8C9SAN3"/>
<accession>A0A8C9SAN3</accession>
<dbReference type="SMART" id="SM00228">
    <property type="entry name" value="PDZ"/>
    <property type="match status" value="1"/>
</dbReference>
<dbReference type="InterPro" id="IPR051741">
    <property type="entry name" value="PAR6_homolog"/>
</dbReference>
<proteinExistence type="predicted"/>
<dbReference type="Ensembl" id="ENSSFOT00015028170.2">
    <property type="protein sequence ID" value="ENSSFOP00015027858.2"/>
    <property type="gene ID" value="ENSSFOG00015017883.2"/>
</dbReference>
<feature type="compositionally biased region" description="Polar residues" evidence="1">
    <location>
        <begin position="58"/>
        <end position="75"/>
    </location>
</feature>
<dbReference type="Gene3D" id="2.30.42.10">
    <property type="match status" value="1"/>
</dbReference>
<dbReference type="InterPro" id="IPR001478">
    <property type="entry name" value="PDZ"/>
</dbReference>
<dbReference type="GO" id="GO:0060341">
    <property type="term" value="P:regulation of cellular localization"/>
    <property type="evidence" value="ECO:0007669"/>
    <property type="project" value="TreeGrafter"/>
</dbReference>
<feature type="compositionally biased region" description="Low complexity" evidence="1">
    <location>
        <begin position="795"/>
        <end position="807"/>
    </location>
</feature>
<dbReference type="PANTHER" id="PTHR14102">
    <property type="entry name" value="PAR-6-RELATED"/>
    <property type="match status" value="1"/>
</dbReference>
<feature type="region of interest" description="Disordered" evidence="1">
    <location>
        <begin position="973"/>
        <end position="1005"/>
    </location>
</feature>
<evidence type="ECO:0000259" key="2">
    <source>
        <dbReference type="PROSITE" id="PS50106"/>
    </source>
</evidence>
<reference evidence="3" key="3">
    <citation type="submission" date="2025-09" db="UniProtKB">
        <authorList>
            <consortium name="Ensembl"/>
        </authorList>
    </citation>
    <scope>IDENTIFICATION</scope>
</reference>
<feature type="region of interest" description="Disordered" evidence="1">
    <location>
        <begin position="217"/>
        <end position="280"/>
    </location>
</feature>
<feature type="compositionally biased region" description="Polar residues" evidence="1">
    <location>
        <begin position="923"/>
        <end position="938"/>
    </location>
</feature>
<dbReference type="GO" id="GO:0005634">
    <property type="term" value="C:nucleus"/>
    <property type="evidence" value="ECO:0007669"/>
    <property type="project" value="TreeGrafter"/>
</dbReference>
<keyword evidence="4" id="KW-1185">Reference proteome</keyword>
<dbReference type="FunFam" id="2.30.42.10:FF:000215">
    <property type="entry name" value="uncharacterized protein KIAA1614 homolog"/>
    <property type="match status" value="1"/>
</dbReference>
<reference evidence="3" key="2">
    <citation type="submission" date="2025-08" db="UniProtKB">
        <authorList>
            <consortium name="Ensembl"/>
        </authorList>
    </citation>
    <scope>IDENTIFICATION</scope>
</reference>
<feature type="compositionally biased region" description="Basic and acidic residues" evidence="1">
    <location>
        <begin position="14"/>
        <end position="24"/>
    </location>
</feature>
<feature type="compositionally biased region" description="Polar residues" evidence="1">
    <location>
        <begin position="112"/>
        <end position="121"/>
    </location>
</feature>
<dbReference type="GO" id="GO:0005938">
    <property type="term" value="C:cell cortex"/>
    <property type="evidence" value="ECO:0007669"/>
    <property type="project" value="TreeGrafter"/>
</dbReference>
<feature type="compositionally biased region" description="Polar residues" evidence="1">
    <location>
        <begin position="693"/>
        <end position="729"/>
    </location>
</feature>